<dbReference type="InterPro" id="IPR001711">
    <property type="entry name" value="PLipase_C_Pinositol-sp_Y"/>
</dbReference>
<dbReference type="PANTHER" id="PTHR43649">
    <property type="entry name" value="ARABINOSE-BINDING PROTEIN-RELATED"/>
    <property type="match status" value="1"/>
</dbReference>
<keyword evidence="5" id="KW-1185">Reference proteome</keyword>
<dbReference type="RefSeq" id="WP_126996865.1">
    <property type="nucleotide sequence ID" value="NZ_CP034346.1"/>
</dbReference>
<dbReference type="PROSITE" id="PS50008">
    <property type="entry name" value="PIPLC_Y_DOMAIN"/>
    <property type="match status" value="1"/>
</dbReference>
<dbReference type="InterPro" id="IPR050490">
    <property type="entry name" value="Bact_solute-bd_prot1"/>
</dbReference>
<dbReference type="Pfam" id="PF12010">
    <property type="entry name" value="DUF3502"/>
    <property type="match status" value="1"/>
</dbReference>
<dbReference type="GO" id="GO:0006629">
    <property type="term" value="P:lipid metabolic process"/>
    <property type="evidence" value="ECO:0007669"/>
    <property type="project" value="InterPro"/>
</dbReference>
<feature type="chain" id="PRO_5039730325" evidence="2">
    <location>
        <begin position="21"/>
        <end position="517"/>
    </location>
</feature>
<dbReference type="PROSITE" id="PS51257">
    <property type="entry name" value="PROKAR_LIPOPROTEIN"/>
    <property type="match status" value="1"/>
</dbReference>
<dbReference type="InterPro" id="IPR006059">
    <property type="entry name" value="SBP"/>
</dbReference>
<dbReference type="EMBL" id="CP034346">
    <property type="protein sequence ID" value="AZS14315.1"/>
    <property type="molecule type" value="Genomic_DNA"/>
</dbReference>
<evidence type="ECO:0000259" key="3">
    <source>
        <dbReference type="PROSITE" id="PS50008"/>
    </source>
</evidence>
<evidence type="ECO:0000313" key="4">
    <source>
        <dbReference type="EMBL" id="AZS14315.1"/>
    </source>
</evidence>
<dbReference type="Proteomes" id="UP000270678">
    <property type="component" value="Chromosome"/>
</dbReference>
<feature type="compositionally biased region" description="Polar residues" evidence="1">
    <location>
        <begin position="35"/>
        <end position="44"/>
    </location>
</feature>
<organism evidence="4 5">
    <name type="scientific">Paenibacillus lutimineralis</name>
    <dbReference type="NCBI Taxonomy" id="2707005"/>
    <lineage>
        <taxon>Bacteria</taxon>
        <taxon>Bacillati</taxon>
        <taxon>Bacillota</taxon>
        <taxon>Bacilli</taxon>
        <taxon>Bacillales</taxon>
        <taxon>Paenibacillaceae</taxon>
        <taxon>Paenibacillus</taxon>
    </lineage>
</organism>
<dbReference type="PANTHER" id="PTHR43649:SF17">
    <property type="entry name" value="ABC TRANSPORTER SOLUTE BINDING PROTEIN-SUGAR TRANSPORT"/>
    <property type="match status" value="1"/>
</dbReference>
<dbReference type="Gene3D" id="3.40.190.10">
    <property type="entry name" value="Periplasmic binding protein-like II"/>
    <property type="match status" value="2"/>
</dbReference>
<gene>
    <name evidence="4" type="ORF">EI981_07485</name>
</gene>
<feature type="region of interest" description="Disordered" evidence="1">
    <location>
        <begin position="25"/>
        <end position="52"/>
    </location>
</feature>
<protein>
    <submittedName>
        <fullName evidence="4">Extracellular solute-binding protein</fullName>
    </submittedName>
</protein>
<dbReference type="Pfam" id="PF01547">
    <property type="entry name" value="SBP_bac_1"/>
    <property type="match status" value="1"/>
</dbReference>
<dbReference type="InterPro" id="IPR022627">
    <property type="entry name" value="DUF3502"/>
</dbReference>
<accession>A0A3S9UVF6</accession>
<evidence type="ECO:0000256" key="1">
    <source>
        <dbReference type="SAM" id="MobiDB-lite"/>
    </source>
</evidence>
<evidence type="ECO:0000313" key="5">
    <source>
        <dbReference type="Proteomes" id="UP000270678"/>
    </source>
</evidence>
<dbReference type="GO" id="GO:0035556">
    <property type="term" value="P:intracellular signal transduction"/>
    <property type="evidence" value="ECO:0007669"/>
    <property type="project" value="InterPro"/>
</dbReference>
<keyword evidence="2" id="KW-0732">Signal</keyword>
<dbReference type="KEGG" id="plut:EI981_07485"/>
<reference evidence="5" key="1">
    <citation type="submission" date="2018-12" db="EMBL/GenBank/DDBJ databases">
        <title>Complete genome sequence of Paenibacillus sp. MBLB1234.</title>
        <authorList>
            <person name="Nam Y.-D."/>
            <person name="Kang J."/>
            <person name="Chung W.-H."/>
            <person name="Park Y.S."/>
        </authorList>
    </citation>
    <scope>NUCLEOTIDE SEQUENCE [LARGE SCALE GENOMIC DNA]</scope>
    <source>
        <strain evidence="5">MBLB1234</strain>
    </source>
</reference>
<dbReference type="SUPFAM" id="SSF53850">
    <property type="entry name" value="Periplasmic binding protein-like II"/>
    <property type="match status" value="1"/>
</dbReference>
<feature type="signal peptide" evidence="2">
    <location>
        <begin position="1"/>
        <end position="20"/>
    </location>
</feature>
<dbReference type="OrthoDB" id="7936627at2"/>
<feature type="domain" description="PI-PLC Y-box" evidence="3">
    <location>
        <begin position="397"/>
        <end position="451"/>
    </location>
</feature>
<evidence type="ECO:0000256" key="2">
    <source>
        <dbReference type="SAM" id="SignalP"/>
    </source>
</evidence>
<sequence>MKRQNWVIACVLVLALVVTACGSGNSGSDASSSNTPENNATQSGSVSESPVQELEPVELVVEFPLYNEQKDMQKVEDALNEITKKKINATVKLRSDNMGAYKQKMPLLLSGGDKVDLLFTGLGLYNAQVAKGQLYPMNELLEKHGQGIVEVLNDQSPEYLEATKSAGEIYGVPSIRDLASDYGFIMRKDLADKHGIDVSKIKTFDDLENVLQILKEKEPEMTLARTLTTTIGLYFEMVWDTIGDNLGVVMLNDDNLKVVNGFETQEYKDMVTRLHRWYQAGYIAKDAATTSQASSFNEVKAGTAYGYLSHMKPGFEMQDSRSAGYEMVAVRLTPAIATTGYVTNIMWAIAHQSENPERAMMFLDMMYTDPEVVNLLDWGLEGTHYAKVEGIDNIITFAPGVDATSIGYSPGMGWMFGNQLLSYIWQGDDPELWSKLKEFNQTAFKSPLMGFNYIADGVKTEIAAVTNVLDQYRVAFETGTIGPDKLPEFNAKLKDAGLDIIIAEKQKQIDEWKKSKQ</sequence>
<proteinExistence type="predicted"/>
<dbReference type="AlphaFoldDB" id="A0A3S9UVF6"/>
<feature type="compositionally biased region" description="Low complexity" evidence="1">
    <location>
        <begin position="25"/>
        <end position="34"/>
    </location>
</feature>
<name>A0A3S9UVF6_9BACL</name>
<dbReference type="GO" id="GO:0004435">
    <property type="term" value="F:phosphatidylinositol-4,5-bisphosphate phospholipase C activity"/>
    <property type="evidence" value="ECO:0007669"/>
    <property type="project" value="InterPro"/>
</dbReference>